<keyword evidence="3" id="KW-1185">Reference proteome</keyword>
<gene>
    <name evidence="2" type="ORF">EH105704_08_00550</name>
</gene>
<feature type="region of interest" description="Disordered" evidence="1">
    <location>
        <begin position="47"/>
        <end position="66"/>
    </location>
</feature>
<dbReference type="Proteomes" id="UP000010297">
    <property type="component" value="Unassembled WGS sequence"/>
</dbReference>
<dbReference type="EMBL" id="BAFF01000008">
    <property type="protein sequence ID" value="GAB52677.1"/>
    <property type="molecule type" value="Genomic_DNA"/>
</dbReference>
<reference evidence="2 3" key="1">
    <citation type="submission" date="2012-02" db="EMBL/GenBank/DDBJ databases">
        <title>Whole genome shotgun sequence of Escherichia hermannii NBRC 105704.</title>
        <authorList>
            <person name="Yoshida I."/>
            <person name="Hosoyama A."/>
            <person name="Tsuchikane K."/>
            <person name="Katsumata H."/>
            <person name="Yamazaki S."/>
            <person name="Fujita N."/>
        </authorList>
    </citation>
    <scope>NUCLEOTIDE SEQUENCE [LARGE SCALE GENOMIC DNA]</scope>
    <source>
        <strain evidence="2 3">NBRC 105704</strain>
    </source>
</reference>
<sequence>MIQVVKNIQVRAIGSQYAVRYAAKLHIQRASRRMNIANCAVSKVTTENETDTNSQTIPKAAPFLTS</sequence>
<protein>
    <submittedName>
        <fullName evidence="2">Uncharacterized protein</fullName>
    </submittedName>
</protein>
<comment type="caution">
    <text evidence="2">The sequence shown here is derived from an EMBL/GenBank/DDBJ whole genome shotgun (WGS) entry which is preliminary data.</text>
</comment>
<evidence type="ECO:0000256" key="1">
    <source>
        <dbReference type="SAM" id="MobiDB-lite"/>
    </source>
</evidence>
<dbReference type="AlphaFoldDB" id="H5V3W9"/>
<accession>H5V3W9</accession>
<organism evidence="2 3">
    <name type="scientific">Atlantibacter hermannii NBRC 105704</name>
    <dbReference type="NCBI Taxonomy" id="1115512"/>
    <lineage>
        <taxon>Bacteria</taxon>
        <taxon>Pseudomonadati</taxon>
        <taxon>Pseudomonadota</taxon>
        <taxon>Gammaproteobacteria</taxon>
        <taxon>Enterobacterales</taxon>
        <taxon>Enterobacteriaceae</taxon>
        <taxon>Atlantibacter</taxon>
    </lineage>
</organism>
<evidence type="ECO:0000313" key="3">
    <source>
        <dbReference type="Proteomes" id="UP000010297"/>
    </source>
</evidence>
<name>H5V3W9_ATLHE</name>
<proteinExistence type="predicted"/>
<feature type="compositionally biased region" description="Polar residues" evidence="1">
    <location>
        <begin position="47"/>
        <end position="57"/>
    </location>
</feature>
<evidence type="ECO:0000313" key="2">
    <source>
        <dbReference type="EMBL" id="GAB52677.1"/>
    </source>
</evidence>